<feature type="chain" id="PRO_5009529468" description="DUF5666 domain-containing protein" evidence="1">
    <location>
        <begin position="27"/>
        <end position="246"/>
    </location>
</feature>
<dbReference type="EMBL" id="MGAY01000010">
    <property type="protein sequence ID" value="OGK57182.1"/>
    <property type="molecule type" value="Genomic_DNA"/>
</dbReference>
<evidence type="ECO:0008006" key="4">
    <source>
        <dbReference type="Google" id="ProtNLM"/>
    </source>
</evidence>
<gene>
    <name evidence="2" type="ORF">A3J15_04075</name>
</gene>
<dbReference type="Proteomes" id="UP000176376">
    <property type="component" value="Unassembled WGS sequence"/>
</dbReference>
<proteinExistence type="predicted"/>
<evidence type="ECO:0000313" key="3">
    <source>
        <dbReference type="Proteomes" id="UP000176376"/>
    </source>
</evidence>
<dbReference type="AlphaFoldDB" id="A0A1F7JNH8"/>
<protein>
    <recommendedName>
        <fullName evidence="4">DUF5666 domain-containing protein</fullName>
    </recommendedName>
</protein>
<evidence type="ECO:0000256" key="1">
    <source>
        <dbReference type="SAM" id="SignalP"/>
    </source>
</evidence>
<name>A0A1F7JNH8_9BACT</name>
<organism evidence="2 3">
    <name type="scientific">Candidatus Roizmanbacteria bacterium RIFCSPLOWO2_02_FULL_38_10</name>
    <dbReference type="NCBI Taxonomy" id="1802074"/>
    <lineage>
        <taxon>Bacteria</taxon>
        <taxon>Candidatus Roizmaniibacteriota</taxon>
    </lineage>
</organism>
<sequence length="246" mass="27626">MKKIIILFLGLLTVSLVSKTDRLAFAQSITSTAQTLETPKPTIKPVATTIEDENIKTLKDKIATKVAELREKNQIMMTGILQKKDNTSMTIKDEKETDIKIMIDSDLTKIYEVLSNNLKEIKIKDIADNSYLIISGTKIDDSVSANIIYIDTEYIVASGKVIEVNIDEKTVGVLTTDKEQYLLDIETKTKQSLLNVKTLETQKGGFSKLKVGDVIHFVAEKVKNEKTGRNKTLRLLLIPQEFFNSK</sequence>
<evidence type="ECO:0000313" key="2">
    <source>
        <dbReference type="EMBL" id="OGK57182.1"/>
    </source>
</evidence>
<reference evidence="2 3" key="1">
    <citation type="journal article" date="2016" name="Nat. Commun.">
        <title>Thousands of microbial genomes shed light on interconnected biogeochemical processes in an aquifer system.</title>
        <authorList>
            <person name="Anantharaman K."/>
            <person name="Brown C.T."/>
            <person name="Hug L.A."/>
            <person name="Sharon I."/>
            <person name="Castelle C.J."/>
            <person name="Probst A.J."/>
            <person name="Thomas B.C."/>
            <person name="Singh A."/>
            <person name="Wilkins M.J."/>
            <person name="Karaoz U."/>
            <person name="Brodie E.L."/>
            <person name="Williams K.H."/>
            <person name="Hubbard S.S."/>
            <person name="Banfield J.F."/>
        </authorList>
    </citation>
    <scope>NUCLEOTIDE SEQUENCE [LARGE SCALE GENOMIC DNA]</scope>
</reference>
<comment type="caution">
    <text evidence="2">The sequence shown here is derived from an EMBL/GenBank/DDBJ whole genome shotgun (WGS) entry which is preliminary data.</text>
</comment>
<feature type="signal peptide" evidence="1">
    <location>
        <begin position="1"/>
        <end position="26"/>
    </location>
</feature>
<dbReference type="STRING" id="1802074.A3J15_04075"/>
<accession>A0A1F7JNH8</accession>
<keyword evidence="1" id="KW-0732">Signal</keyword>